<name>A0A7M1XIY8_9SPIR</name>
<dbReference type="Proteomes" id="UP000593591">
    <property type="component" value="Chromosome"/>
</dbReference>
<dbReference type="GO" id="GO:0016780">
    <property type="term" value="F:phosphotransferase activity, for other substituted phosphate groups"/>
    <property type="evidence" value="ECO:0007669"/>
    <property type="project" value="TreeGrafter"/>
</dbReference>
<dbReference type="PANTHER" id="PTHR30576">
    <property type="entry name" value="COLANIC BIOSYNTHESIS UDP-GLUCOSE LIPID CARRIER TRANSFERASE"/>
    <property type="match status" value="1"/>
</dbReference>
<keyword evidence="2" id="KW-0472">Membrane</keyword>
<dbReference type="AlphaFoldDB" id="A0A7M1XIY8"/>
<evidence type="ECO:0000313" key="4">
    <source>
        <dbReference type="EMBL" id="QOS39357.1"/>
    </source>
</evidence>
<dbReference type="EMBL" id="CP031517">
    <property type="protein sequence ID" value="QOS39357.1"/>
    <property type="molecule type" value="Genomic_DNA"/>
</dbReference>
<protein>
    <submittedName>
        <fullName evidence="4">Sugar transferase</fullName>
    </submittedName>
</protein>
<sequence length="292" mass="33604">MPKEMIASSVDQSSIYLASAYVDTAKFVDEPVVEKTPVKEEKVVVHGGKVYSFIKRMFDIVASGLFLLLFGWAIGILMIIKWLEDLGVKSYKLEITEDENGKYLGKDNKRYTCKLIRDVNGEKDPTVHGPLYTSDRVGKNGKIFKFHKIRSMCPGAEKMKVQLLSYGINEADAPAFKLKDDPRITKFGKFLRRTSLDELPQIWDIFRGKMSIIGPRSPIPEEVMKYTDYQMHRLDVKGGLLCLWQIKHNRNDLSFDEWLDLDLEYINNRSLALDLKILFKGLWFVLKDHSGE</sequence>
<dbReference type="InterPro" id="IPR003362">
    <property type="entry name" value="Bact_transf"/>
</dbReference>
<proteinExistence type="inferred from homology"/>
<feature type="transmembrane region" description="Helical" evidence="2">
    <location>
        <begin position="60"/>
        <end position="83"/>
    </location>
</feature>
<evidence type="ECO:0000256" key="2">
    <source>
        <dbReference type="SAM" id="Phobius"/>
    </source>
</evidence>
<keyword evidence="2" id="KW-1133">Transmembrane helix</keyword>
<gene>
    <name evidence="4" type="ORF">DYE49_02345</name>
</gene>
<dbReference type="PANTHER" id="PTHR30576:SF10">
    <property type="entry name" value="SLL5057 PROTEIN"/>
    <property type="match status" value="1"/>
</dbReference>
<dbReference type="KEGG" id="trc:DYE49_02345"/>
<reference evidence="4 5" key="1">
    <citation type="submission" date="2018-08" db="EMBL/GenBank/DDBJ databases">
        <title>The first complete genome of Treponema rectale (CHPAT), a commensal spirochete of the bovine rectum.</title>
        <authorList>
            <person name="Staton G.J."/>
            <person name="Clegg S.R."/>
            <person name="Carter S.D."/>
            <person name="Radford A.D."/>
            <person name="Darby A."/>
            <person name="Hall N."/>
            <person name="Birtles R.J."/>
            <person name="Evans N.J."/>
        </authorList>
    </citation>
    <scope>NUCLEOTIDE SEQUENCE [LARGE SCALE GENOMIC DNA]</scope>
    <source>
        <strain evidence="4 5">CHPA</strain>
    </source>
</reference>
<evidence type="ECO:0000259" key="3">
    <source>
        <dbReference type="Pfam" id="PF02397"/>
    </source>
</evidence>
<feature type="domain" description="Bacterial sugar transferase" evidence="3">
    <location>
        <begin position="130"/>
        <end position="286"/>
    </location>
</feature>
<keyword evidence="4" id="KW-0808">Transferase</keyword>
<evidence type="ECO:0000256" key="1">
    <source>
        <dbReference type="ARBA" id="ARBA00006464"/>
    </source>
</evidence>
<evidence type="ECO:0000313" key="5">
    <source>
        <dbReference type="Proteomes" id="UP000593591"/>
    </source>
</evidence>
<keyword evidence="2" id="KW-0812">Transmembrane</keyword>
<accession>A0A7M1XIY8</accession>
<organism evidence="4 5">
    <name type="scientific">Treponema rectale</name>
    <dbReference type="NCBI Taxonomy" id="744512"/>
    <lineage>
        <taxon>Bacteria</taxon>
        <taxon>Pseudomonadati</taxon>
        <taxon>Spirochaetota</taxon>
        <taxon>Spirochaetia</taxon>
        <taxon>Spirochaetales</taxon>
        <taxon>Treponemataceae</taxon>
        <taxon>Treponema</taxon>
    </lineage>
</organism>
<comment type="similarity">
    <text evidence="1">Belongs to the bacterial sugar transferase family.</text>
</comment>
<dbReference type="Pfam" id="PF02397">
    <property type="entry name" value="Bac_transf"/>
    <property type="match status" value="1"/>
</dbReference>